<gene>
    <name evidence="1" type="ORF">GC093_08775</name>
</gene>
<organism evidence="1 2">
    <name type="scientific">Paenibacillus foliorum</name>
    <dbReference type="NCBI Taxonomy" id="2654974"/>
    <lineage>
        <taxon>Bacteria</taxon>
        <taxon>Bacillati</taxon>
        <taxon>Bacillota</taxon>
        <taxon>Bacilli</taxon>
        <taxon>Bacillales</taxon>
        <taxon>Paenibacillaceae</taxon>
        <taxon>Paenibacillus</taxon>
    </lineage>
</organism>
<dbReference type="EMBL" id="WHOD01000045">
    <property type="protein sequence ID" value="NOU93309.1"/>
    <property type="molecule type" value="Genomic_DNA"/>
</dbReference>
<dbReference type="AlphaFoldDB" id="A0A972JY95"/>
<dbReference type="Proteomes" id="UP000641588">
    <property type="component" value="Unassembled WGS sequence"/>
</dbReference>
<evidence type="ECO:0008006" key="3">
    <source>
        <dbReference type="Google" id="ProtNLM"/>
    </source>
</evidence>
<accession>A0A972JY95</accession>
<dbReference type="InterPro" id="IPR026838">
    <property type="entry name" value="YheC/D"/>
</dbReference>
<reference evidence="1" key="1">
    <citation type="submission" date="2019-10" db="EMBL/GenBank/DDBJ databases">
        <title>Description of Paenibacillus glebae sp. nov.</title>
        <authorList>
            <person name="Carlier A."/>
            <person name="Qi S."/>
        </authorList>
    </citation>
    <scope>NUCLEOTIDE SEQUENCE</scope>
    <source>
        <strain evidence="1">LMG 31456</strain>
    </source>
</reference>
<proteinExistence type="predicted"/>
<dbReference type="SUPFAM" id="SSF56059">
    <property type="entry name" value="Glutathione synthetase ATP-binding domain-like"/>
    <property type="match status" value="1"/>
</dbReference>
<keyword evidence="2" id="KW-1185">Reference proteome</keyword>
<protein>
    <recommendedName>
        <fullName evidence="3">YheC/YheD family protein</fullName>
    </recommendedName>
</protein>
<sequence length="359" mass="41433">MKRTIGILLDHKVYEKLPSRKTGFERIHLYNKAAKELQLKPFYMSLNRMGKSGALGYTYTNGRYKRKQRAIPEVTHNRAITLSPRGKRNLKRLAKSSIVYNRKNRYSKYRIYKQLYQNRALRRYLPYSMKYSVVNLVRAMKEYSVLFIKPTSGSVGIGIIKIKQQSNGNWKLYWKKRKPSQGAARQIIAFIKHKVGKQAYLIQEGIPLATFQGRPYDLRVSVQRGKTGEWQVTGIVGKVAAKGRHVTNVAQGGKVKRCEELFRSGGLSAESTKKELQRVSLEIANYLGRRLSNLADIGLDMGIDHKGAVKFIEMNGRDQRYSFKKAGMHSTFYNTYLTPLQYGSFLMNPKLQYKKKKRK</sequence>
<evidence type="ECO:0000313" key="2">
    <source>
        <dbReference type="Proteomes" id="UP000641588"/>
    </source>
</evidence>
<name>A0A972JY95_9BACL</name>
<dbReference type="Gene3D" id="3.30.470.20">
    <property type="entry name" value="ATP-grasp fold, B domain"/>
    <property type="match status" value="1"/>
</dbReference>
<dbReference type="RefSeq" id="WP_171651508.1">
    <property type="nucleotide sequence ID" value="NZ_WHOD01000045.1"/>
</dbReference>
<dbReference type="Pfam" id="PF14398">
    <property type="entry name" value="ATPgrasp_YheCD"/>
    <property type="match status" value="1"/>
</dbReference>
<comment type="caution">
    <text evidence="1">The sequence shown here is derived from an EMBL/GenBank/DDBJ whole genome shotgun (WGS) entry which is preliminary data.</text>
</comment>
<evidence type="ECO:0000313" key="1">
    <source>
        <dbReference type="EMBL" id="NOU93309.1"/>
    </source>
</evidence>